<dbReference type="SMART" id="SM00116">
    <property type="entry name" value="CBS"/>
    <property type="match status" value="2"/>
</dbReference>
<dbReference type="PROSITE" id="PS50042">
    <property type="entry name" value="CNMP_BINDING_3"/>
    <property type="match status" value="1"/>
</dbReference>
<dbReference type="PROSITE" id="PS51371">
    <property type="entry name" value="CBS"/>
    <property type="match status" value="2"/>
</dbReference>
<dbReference type="Pfam" id="PF10335">
    <property type="entry name" value="DUF294_C"/>
    <property type="match status" value="1"/>
</dbReference>
<comment type="caution">
    <text evidence="5">The sequence shown here is derived from an EMBL/GenBank/DDBJ whole genome shotgun (WGS) entry which is preliminary data.</text>
</comment>
<gene>
    <name evidence="5" type="ORF">FOF46_12790</name>
</gene>
<dbReference type="GO" id="GO:0008773">
    <property type="term" value="F:[protein-PII] uridylyltransferase activity"/>
    <property type="evidence" value="ECO:0007669"/>
    <property type="project" value="InterPro"/>
</dbReference>
<name>A0A554VJX6_9FLAO</name>
<dbReference type="InterPro" id="IPR000595">
    <property type="entry name" value="cNMP-bd_dom"/>
</dbReference>
<evidence type="ECO:0000313" key="6">
    <source>
        <dbReference type="Proteomes" id="UP000318833"/>
    </source>
</evidence>
<dbReference type="PANTHER" id="PTHR43080:SF2">
    <property type="entry name" value="CBS DOMAIN-CONTAINING PROTEIN"/>
    <property type="match status" value="1"/>
</dbReference>
<dbReference type="SUPFAM" id="SSF51206">
    <property type="entry name" value="cAMP-binding domain-like"/>
    <property type="match status" value="1"/>
</dbReference>
<accession>A0A554VJX6</accession>
<reference evidence="5 6" key="1">
    <citation type="submission" date="2019-07" db="EMBL/GenBank/DDBJ databases">
        <title>The draft genome sequence of Aquimarina algiphila M91.</title>
        <authorList>
            <person name="Meng X."/>
        </authorList>
    </citation>
    <scope>NUCLEOTIDE SEQUENCE [LARGE SCALE GENOMIC DNA]</scope>
    <source>
        <strain evidence="5 6">M91</strain>
    </source>
</reference>
<dbReference type="OrthoDB" id="9810963at2"/>
<dbReference type="SMART" id="SM00100">
    <property type="entry name" value="cNMP"/>
    <property type="match status" value="1"/>
</dbReference>
<dbReference type="InterPro" id="IPR000644">
    <property type="entry name" value="CBS_dom"/>
</dbReference>
<dbReference type="InterPro" id="IPR051257">
    <property type="entry name" value="Diverse_CBS-Domain"/>
</dbReference>
<evidence type="ECO:0000259" key="3">
    <source>
        <dbReference type="PROSITE" id="PS50042"/>
    </source>
</evidence>
<keyword evidence="6" id="KW-1185">Reference proteome</keyword>
<dbReference type="RefSeq" id="WP_109435774.1">
    <property type="nucleotide sequence ID" value="NZ_CANLVC010000007.1"/>
</dbReference>
<dbReference type="Gene3D" id="3.10.580.10">
    <property type="entry name" value="CBS-domain"/>
    <property type="match status" value="1"/>
</dbReference>
<dbReference type="InterPro" id="IPR018490">
    <property type="entry name" value="cNMP-bd_dom_sf"/>
</dbReference>
<evidence type="ECO:0000313" key="5">
    <source>
        <dbReference type="EMBL" id="TSE08268.1"/>
    </source>
</evidence>
<dbReference type="InterPro" id="IPR005105">
    <property type="entry name" value="GlnD_Uridyltrans_N"/>
</dbReference>
<keyword evidence="1 2" id="KW-0129">CBS domain</keyword>
<feature type="domain" description="Cyclic nucleotide-binding" evidence="3">
    <location>
        <begin position="18"/>
        <end position="138"/>
    </location>
</feature>
<dbReference type="Pfam" id="PF00571">
    <property type="entry name" value="CBS"/>
    <property type="match status" value="2"/>
</dbReference>
<dbReference type="EMBL" id="VLNR01000024">
    <property type="protein sequence ID" value="TSE08268.1"/>
    <property type="molecule type" value="Genomic_DNA"/>
</dbReference>
<dbReference type="PANTHER" id="PTHR43080">
    <property type="entry name" value="CBS DOMAIN-CONTAINING PROTEIN CBSX3, MITOCHONDRIAL"/>
    <property type="match status" value="1"/>
</dbReference>
<feature type="domain" description="CBS" evidence="4">
    <location>
        <begin position="237"/>
        <end position="296"/>
    </location>
</feature>
<dbReference type="InterPro" id="IPR046342">
    <property type="entry name" value="CBS_dom_sf"/>
</dbReference>
<dbReference type="Gene3D" id="2.60.120.10">
    <property type="entry name" value="Jelly Rolls"/>
    <property type="match status" value="1"/>
</dbReference>
<dbReference type="InterPro" id="IPR014710">
    <property type="entry name" value="RmlC-like_jellyroll"/>
</dbReference>
<dbReference type="Proteomes" id="UP000318833">
    <property type="component" value="Unassembled WGS sequence"/>
</dbReference>
<feature type="domain" description="CBS" evidence="4">
    <location>
        <begin position="172"/>
        <end position="229"/>
    </location>
</feature>
<dbReference type="AlphaFoldDB" id="A0A554VJX6"/>
<dbReference type="Pfam" id="PF00027">
    <property type="entry name" value="cNMP_binding"/>
    <property type="match status" value="1"/>
</dbReference>
<sequence>MKNTIAERIQDFLKQFPPFNYLKKEELLSISAHIRVLYVEKGQYIFQQDNRCHDEFYIVREGAIGLYRNFESNQNLVDICDSGDLFGLRIMIIKKNYRMSAIADEESIVYAIPAKVFEPFIEENKEVNKFLLSSFAAHARNDYTETEKGHRIDNTISIEAAKDLSGLRTVSYRKKPITCSPEDTIRDIAKKMTKKRVSCMIIVDDNNYPLGIITDEDLRVKVATGIFPITTLVSQIMITPVFTYSKKVTVAEAQIALIKNNLSHLCITKDGTRNSKLIGILSDHDLLVSFGNNPSVLIKETKRVKKLQKLRYIRKQVEKLLKSYLEQDIPTPHIINIISEINDALITRVIKLALKEMSSPPPVAFCFIVLGSQGRREQLLMTDQDNALIFEDVPEEDYESIQRYFLELSGIITKGLHTIGYEYCPAEMMASNPRWCMTVSKWESQFREWMTTPDEEGTLLSSIFFDFQYVYGEVTLADKLSDVVFDGVNKSNRFLGLLGVSALQKPSPLGFFKQFLVEQNGEHKDTFDIKTRAMMVLIDAARILSLYHNLKGVNNTLLRYAKLGEVEPENAALFESCAKAFRVLIKFRTRQGLLHHDSGRFIKLNTLSKNDKLKLKRCFRPIRDIQEVLKVRFQLKSLM</sequence>
<evidence type="ECO:0000259" key="4">
    <source>
        <dbReference type="PROSITE" id="PS51371"/>
    </source>
</evidence>
<protein>
    <submittedName>
        <fullName evidence="5">CBS domain-containing protein</fullName>
    </submittedName>
</protein>
<dbReference type="InterPro" id="IPR018821">
    <property type="entry name" value="DUF294_put_nucleoTrafse_sb-bd"/>
</dbReference>
<evidence type="ECO:0000256" key="2">
    <source>
        <dbReference type="PROSITE-ProRule" id="PRU00703"/>
    </source>
</evidence>
<organism evidence="5 6">
    <name type="scientific">Aquimarina algiphila</name>
    <dbReference type="NCBI Taxonomy" id="2047982"/>
    <lineage>
        <taxon>Bacteria</taxon>
        <taxon>Pseudomonadati</taxon>
        <taxon>Bacteroidota</taxon>
        <taxon>Flavobacteriia</taxon>
        <taxon>Flavobacteriales</taxon>
        <taxon>Flavobacteriaceae</taxon>
        <taxon>Aquimarina</taxon>
    </lineage>
</organism>
<dbReference type="SUPFAM" id="SSF54631">
    <property type="entry name" value="CBS-domain pair"/>
    <property type="match status" value="1"/>
</dbReference>
<dbReference type="CDD" id="cd05401">
    <property type="entry name" value="NT_GlnE_GlnD_like"/>
    <property type="match status" value="1"/>
</dbReference>
<evidence type="ECO:0000256" key="1">
    <source>
        <dbReference type="ARBA" id="ARBA00023122"/>
    </source>
</evidence>
<dbReference type="CDD" id="cd00038">
    <property type="entry name" value="CAP_ED"/>
    <property type="match status" value="1"/>
</dbReference>
<proteinExistence type="predicted"/>
<dbReference type="Pfam" id="PF03445">
    <property type="entry name" value="DUF294"/>
    <property type="match status" value="1"/>
</dbReference>